<organism evidence="1 2">
    <name type="scientific">Xylanibacter rodentium</name>
    <dbReference type="NCBI Taxonomy" id="2736289"/>
    <lineage>
        <taxon>Bacteria</taxon>
        <taxon>Pseudomonadati</taxon>
        <taxon>Bacteroidota</taxon>
        <taxon>Bacteroidia</taxon>
        <taxon>Bacteroidales</taxon>
        <taxon>Prevotellaceae</taxon>
        <taxon>Xylanibacter</taxon>
    </lineage>
</organism>
<sequence length="291" mass="32415">MARTVKEIKDAMTATFCQERAVVSAYGLNPKKTFDQQFSSVSIENILFYCFAFAVWTLEVLFDKHREEVETKIEQLEPHTLRWYVRKAKAFMYGRQLVPDADYYDTAAMSETDIDAARVVKYAVASESNTVVYLKVAARDDKGQPTKLNPSQFASLTSYMNTVKDAGVAIKLVNEDADKIQISMVVYYDPTAMDSNGTTNDGKEPVVEAVKAVITNLPFNGVFRKSDLLAAVTAVPGVEVADVERVRVKTANAAAFMDVVGYDKPYSGYYAIDRLNITYNSYDALNNPTAE</sequence>
<reference evidence="1 2" key="1">
    <citation type="submission" date="2020-05" db="EMBL/GenBank/DDBJ databases">
        <title>Distinct polysaccharide utilization as determinants for interspecies competition between intestinal Prevotella spp.</title>
        <authorList>
            <person name="Galvez E.J.C."/>
            <person name="Iljazovic A."/>
            <person name="Strowig T."/>
        </authorList>
    </citation>
    <scope>NUCLEOTIDE SEQUENCE [LARGE SCALE GENOMIC DNA]</scope>
    <source>
        <strain evidence="1 2">PROD</strain>
    </source>
</reference>
<name>A0ABX2AWJ1_9BACT</name>
<accession>A0ABX2AWJ1</accession>
<dbReference type="EMBL" id="JABKKE010000009">
    <property type="protein sequence ID" value="NPE14026.1"/>
    <property type="molecule type" value="Genomic_DNA"/>
</dbReference>
<evidence type="ECO:0000313" key="2">
    <source>
        <dbReference type="Proteomes" id="UP001193734"/>
    </source>
</evidence>
<comment type="caution">
    <text evidence="1">The sequence shown here is derived from an EMBL/GenBank/DDBJ whole genome shotgun (WGS) entry which is preliminary data.</text>
</comment>
<gene>
    <name evidence="1" type="ORF">HPS55_06745</name>
</gene>
<dbReference type="GeneID" id="82157462"/>
<protein>
    <submittedName>
        <fullName evidence="1">Uncharacterized protein</fullName>
    </submittedName>
</protein>
<keyword evidence="2" id="KW-1185">Reference proteome</keyword>
<dbReference type="RefSeq" id="WP_172324845.1">
    <property type="nucleotide sequence ID" value="NZ_CASQWE010000002.1"/>
</dbReference>
<evidence type="ECO:0000313" key="1">
    <source>
        <dbReference type="EMBL" id="NPE14026.1"/>
    </source>
</evidence>
<dbReference type="Proteomes" id="UP001193734">
    <property type="component" value="Unassembled WGS sequence"/>
</dbReference>
<proteinExistence type="predicted"/>